<dbReference type="RefSeq" id="WP_072852328.1">
    <property type="nucleotide sequence ID" value="NZ_FRAH01000052.1"/>
</dbReference>
<dbReference type="PROSITE" id="PS50305">
    <property type="entry name" value="SIRTUIN"/>
    <property type="match status" value="1"/>
</dbReference>
<dbReference type="SUPFAM" id="SSF52467">
    <property type="entry name" value="DHS-like NAD/FAD-binding domain"/>
    <property type="match status" value="1"/>
</dbReference>
<evidence type="ECO:0000256" key="4">
    <source>
        <dbReference type="ARBA" id="ARBA00034327"/>
    </source>
</evidence>
<reference evidence="10 11" key="1">
    <citation type="submission" date="2016-11" db="EMBL/GenBank/DDBJ databases">
        <authorList>
            <person name="Jaros S."/>
            <person name="Januszkiewicz K."/>
            <person name="Wedrychowicz H."/>
        </authorList>
    </citation>
    <scope>NUCLEOTIDE SEQUENCE [LARGE SCALE GENOMIC DNA]</scope>
    <source>
        <strain evidence="10 11">DSM 14214</strain>
    </source>
</reference>
<keyword evidence="3" id="KW-0051">Antiviral defense</keyword>
<comment type="similarity">
    <text evidence="5">Belongs to the soluble Thoeris ThsA family.</text>
</comment>
<evidence type="ECO:0000313" key="11">
    <source>
        <dbReference type="Proteomes" id="UP000183975"/>
    </source>
</evidence>
<evidence type="ECO:0000256" key="1">
    <source>
        <dbReference type="ARBA" id="ARBA00022801"/>
    </source>
</evidence>
<feature type="domain" description="Deacetylase sirtuin-type" evidence="9">
    <location>
        <begin position="1"/>
        <end position="259"/>
    </location>
</feature>
<dbReference type="AlphaFoldDB" id="A0A1M6W6I0"/>
<organism evidence="10 11">
    <name type="scientific">Anaerotignum lactatifermentans DSM 14214</name>
    <dbReference type="NCBI Taxonomy" id="1121323"/>
    <lineage>
        <taxon>Bacteria</taxon>
        <taxon>Bacillati</taxon>
        <taxon>Bacillota</taxon>
        <taxon>Clostridia</taxon>
        <taxon>Lachnospirales</taxon>
        <taxon>Anaerotignaceae</taxon>
        <taxon>Anaerotignum</taxon>
    </lineage>
</organism>
<accession>A0A1M6W6I0</accession>
<gene>
    <name evidence="10" type="ORF">SAMN02745138_02522</name>
</gene>
<dbReference type="GO" id="GO:0003953">
    <property type="term" value="F:NAD+ nucleosidase activity"/>
    <property type="evidence" value="ECO:0007669"/>
    <property type="project" value="UniProtKB-EC"/>
</dbReference>
<name>A0A1M6W6I0_9FIRM</name>
<dbReference type="SUPFAM" id="SSF102405">
    <property type="entry name" value="MCP/YpsA-like"/>
    <property type="match status" value="1"/>
</dbReference>
<dbReference type="InterPro" id="IPR041486">
    <property type="entry name" value="ThsA_STALD"/>
</dbReference>
<evidence type="ECO:0000256" key="5">
    <source>
        <dbReference type="ARBA" id="ARBA00035014"/>
    </source>
</evidence>
<evidence type="ECO:0000259" key="9">
    <source>
        <dbReference type="PROSITE" id="PS50305"/>
    </source>
</evidence>
<dbReference type="Pfam" id="PF18185">
    <property type="entry name" value="STALD"/>
    <property type="match status" value="1"/>
</dbReference>
<dbReference type="GO" id="GO:0051607">
    <property type="term" value="P:defense response to virus"/>
    <property type="evidence" value="ECO:0007669"/>
    <property type="project" value="UniProtKB-KW"/>
</dbReference>
<protein>
    <recommendedName>
        <fullName evidence="6">NAD(+) hydrolase ThsA</fullName>
        <ecNumber evidence="4">3.2.2.5</ecNumber>
    </recommendedName>
</protein>
<evidence type="ECO:0000313" key="10">
    <source>
        <dbReference type="EMBL" id="SHK89420.1"/>
    </source>
</evidence>
<evidence type="ECO:0000256" key="8">
    <source>
        <dbReference type="PROSITE-ProRule" id="PRU00236"/>
    </source>
</evidence>
<evidence type="ECO:0000256" key="2">
    <source>
        <dbReference type="ARBA" id="ARBA00023027"/>
    </source>
</evidence>
<dbReference type="EC" id="3.2.2.5" evidence="4"/>
<dbReference type="OrthoDB" id="1688888at2"/>
<dbReference type="EMBL" id="FRAH01000052">
    <property type="protein sequence ID" value="SHK89420.1"/>
    <property type="molecule type" value="Genomic_DNA"/>
</dbReference>
<dbReference type="Proteomes" id="UP000183975">
    <property type="component" value="Unassembled WGS sequence"/>
</dbReference>
<dbReference type="InterPro" id="IPR029035">
    <property type="entry name" value="DHS-like_NAD/FAD-binding_dom"/>
</dbReference>
<comment type="catalytic activity">
    <reaction evidence="7">
        <text>NAD(+) + H2O = ADP-D-ribose + nicotinamide + H(+)</text>
        <dbReference type="Rhea" id="RHEA:16301"/>
        <dbReference type="ChEBI" id="CHEBI:15377"/>
        <dbReference type="ChEBI" id="CHEBI:15378"/>
        <dbReference type="ChEBI" id="CHEBI:17154"/>
        <dbReference type="ChEBI" id="CHEBI:57540"/>
        <dbReference type="ChEBI" id="CHEBI:57967"/>
        <dbReference type="EC" id="3.2.2.5"/>
    </reaction>
    <physiologicalReaction direction="left-to-right" evidence="7">
        <dbReference type="Rhea" id="RHEA:16302"/>
    </physiologicalReaction>
</comment>
<sequence length="464" mass="53307">MERRQFVKEVANKMRKNMCDLFIGSGISAPSGFPTWKKFLLPYLESIGITLKEEEDLPLLAQYIVNKNMGNRNIISDAIFNTFAEEYPLNKYHNIISRFPVRTVWTTNYDNLLERTFSDRNPRVVSLEDSLVHPYNDTGLNIIKLHGCAKTAAKDIVLTKEDYDCFQFNKPKFAQRLREAIINKSILFLGYNYQDPNIQLIMTQAYHMMNEITNSHFILMCEITKEDGENDESFNQRKVRFDLWISELNRLGIRELVVPKSEYASVLLEIDRKAHESCIFVTGSHATASPEVEKRAQNIGRFLAEKDEVILNNGQSTGIGSIVLSSFMQHIIQNKEDMNKRIKIFPNPYIASPDYEDDPNLIPDLKSVRLSLVTNSEFIFAFSGGIGTIAEIEVARSKGRIVLPIICEKNDYDNPAIKRILDDESNVEMLKELVTNYMEIIEKREVPEDEDVKKAIQEIIDGKI</sequence>
<evidence type="ECO:0000256" key="7">
    <source>
        <dbReference type="ARBA" id="ARBA00047575"/>
    </source>
</evidence>
<dbReference type="Gene3D" id="3.40.50.450">
    <property type="match status" value="1"/>
</dbReference>
<proteinExistence type="inferred from homology"/>
<dbReference type="InterPro" id="IPR026590">
    <property type="entry name" value="Ssirtuin_cat_dom"/>
</dbReference>
<evidence type="ECO:0000256" key="6">
    <source>
        <dbReference type="ARBA" id="ARBA00035033"/>
    </source>
</evidence>
<keyword evidence="11" id="KW-1185">Reference proteome</keyword>
<keyword evidence="1" id="KW-0378">Hydrolase</keyword>
<comment type="caution">
    <text evidence="8">Lacks conserved residue(s) required for the propagation of feature annotation.</text>
</comment>
<dbReference type="Pfam" id="PF13289">
    <property type="entry name" value="SIR2_2"/>
    <property type="match status" value="1"/>
</dbReference>
<evidence type="ECO:0000256" key="3">
    <source>
        <dbReference type="ARBA" id="ARBA00023118"/>
    </source>
</evidence>
<keyword evidence="2" id="KW-0520">NAD</keyword>